<evidence type="ECO:0000256" key="2">
    <source>
        <dbReference type="ARBA" id="ARBA00022645"/>
    </source>
</evidence>
<dbReference type="GO" id="GO:0006508">
    <property type="term" value="P:proteolysis"/>
    <property type="evidence" value="ECO:0007669"/>
    <property type="project" value="UniProtKB-KW"/>
</dbReference>
<dbReference type="CDD" id="cd07025">
    <property type="entry name" value="Peptidase_S66"/>
    <property type="match status" value="1"/>
</dbReference>
<accession>A0A7W7NUT6</accession>
<dbReference type="AlphaFoldDB" id="A0A7W7NUT6"/>
<protein>
    <submittedName>
        <fullName evidence="8">Muramoyltetrapeptide carboxypeptidase</fullName>
        <ecNumber evidence="8">3.4.17.13</ecNumber>
    </submittedName>
</protein>
<dbReference type="Gene3D" id="3.50.30.60">
    <property type="entry name" value="LD-carboxypeptidase A C-terminal domain-like"/>
    <property type="match status" value="1"/>
</dbReference>
<evidence type="ECO:0000256" key="4">
    <source>
        <dbReference type="ARBA" id="ARBA00022801"/>
    </source>
</evidence>
<keyword evidence="5" id="KW-0720">Serine protease</keyword>
<evidence type="ECO:0000313" key="8">
    <source>
        <dbReference type="EMBL" id="MBB4841159.1"/>
    </source>
</evidence>
<dbReference type="InterPro" id="IPR027461">
    <property type="entry name" value="Carboxypeptidase_A_C_sf"/>
</dbReference>
<dbReference type="Proteomes" id="UP000575241">
    <property type="component" value="Unassembled WGS sequence"/>
</dbReference>
<sequence>MRIGVVAPARTVSRESSARLSAFMALTYPEHEIVFHPQCYLEWGHFAGTDEQRAAAFLEYANDPAFDAIWFARGGYGSNRILDMVMPKLGSAARHKTYIGFSDMGFMLGALYAARVGRVAHGSMSSGLGQHDEGVSEGWVLGWLIDGDKRGLEPALADGRPAAAFNLSILNALIGTKYLPDLTDHVLYIEEVDEPLYRIDRMMFQMAHATQLKGIAGVRLGAVSAVKDNGEAAGNYSFGETIDQMILRWCHDMGVPYLGRAEIGHVRLNRVVPFGLL</sequence>
<evidence type="ECO:0000256" key="3">
    <source>
        <dbReference type="ARBA" id="ARBA00022670"/>
    </source>
</evidence>
<dbReference type="Gene3D" id="3.40.50.10740">
    <property type="entry name" value="Class I glutamine amidotransferase-like"/>
    <property type="match status" value="1"/>
</dbReference>
<dbReference type="SUPFAM" id="SSF141986">
    <property type="entry name" value="LD-carboxypeptidase A C-terminal domain-like"/>
    <property type="match status" value="1"/>
</dbReference>
<comment type="similarity">
    <text evidence="1">Belongs to the peptidase S66 family.</text>
</comment>
<dbReference type="InterPro" id="IPR027478">
    <property type="entry name" value="LdcA_N"/>
</dbReference>
<reference evidence="8 9" key="1">
    <citation type="submission" date="2020-08" db="EMBL/GenBank/DDBJ databases">
        <title>Functional genomics of gut bacteria from endangered species of beetles.</title>
        <authorList>
            <person name="Carlos-Shanley C."/>
        </authorList>
    </citation>
    <scope>NUCLEOTIDE SEQUENCE [LARGE SCALE GENOMIC DNA]</scope>
    <source>
        <strain evidence="8 9">S00224</strain>
    </source>
</reference>
<dbReference type="SUPFAM" id="SSF52317">
    <property type="entry name" value="Class I glutamine amidotransferase-like"/>
    <property type="match status" value="1"/>
</dbReference>
<evidence type="ECO:0000259" key="6">
    <source>
        <dbReference type="Pfam" id="PF02016"/>
    </source>
</evidence>
<keyword evidence="2 8" id="KW-0121">Carboxypeptidase</keyword>
<dbReference type="InterPro" id="IPR040921">
    <property type="entry name" value="Peptidase_S66C"/>
</dbReference>
<proteinExistence type="inferred from homology"/>
<dbReference type="InterPro" id="IPR029062">
    <property type="entry name" value="Class_I_gatase-like"/>
</dbReference>
<comment type="caution">
    <text evidence="8">The sequence shown here is derived from an EMBL/GenBank/DDBJ whole genome shotgun (WGS) entry which is preliminary data.</text>
</comment>
<dbReference type="InterPro" id="IPR040449">
    <property type="entry name" value="Peptidase_S66_N"/>
</dbReference>
<evidence type="ECO:0000259" key="7">
    <source>
        <dbReference type="Pfam" id="PF17676"/>
    </source>
</evidence>
<evidence type="ECO:0000313" key="9">
    <source>
        <dbReference type="Proteomes" id="UP000575241"/>
    </source>
</evidence>
<organism evidence="8 9">
    <name type="scientific">Sphingomonas kyeonggiensis</name>
    <dbReference type="NCBI Taxonomy" id="1268553"/>
    <lineage>
        <taxon>Bacteria</taxon>
        <taxon>Pseudomonadati</taxon>
        <taxon>Pseudomonadota</taxon>
        <taxon>Alphaproteobacteria</taxon>
        <taxon>Sphingomonadales</taxon>
        <taxon>Sphingomonadaceae</taxon>
        <taxon>Sphingomonas</taxon>
    </lineage>
</organism>
<dbReference type="GO" id="GO:0008236">
    <property type="term" value="F:serine-type peptidase activity"/>
    <property type="evidence" value="ECO:0007669"/>
    <property type="project" value="UniProtKB-KW"/>
</dbReference>
<evidence type="ECO:0000256" key="5">
    <source>
        <dbReference type="ARBA" id="ARBA00022825"/>
    </source>
</evidence>
<dbReference type="EC" id="3.4.17.13" evidence="8"/>
<keyword evidence="9" id="KW-1185">Reference proteome</keyword>
<feature type="domain" description="LD-carboxypeptidase N-terminal" evidence="6">
    <location>
        <begin position="3"/>
        <end position="115"/>
    </location>
</feature>
<dbReference type="Pfam" id="PF17676">
    <property type="entry name" value="Peptidase_S66C"/>
    <property type="match status" value="1"/>
</dbReference>
<keyword evidence="3" id="KW-0645">Protease</keyword>
<dbReference type="Pfam" id="PF02016">
    <property type="entry name" value="Peptidase_S66"/>
    <property type="match status" value="1"/>
</dbReference>
<dbReference type="RefSeq" id="WP_184170348.1">
    <property type="nucleotide sequence ID" value="NZ_JACHLN010000004.1"/>
</dbReference>
<gene>
    <name evidence="8" type="ORF">HNP52_004256</name>
</gene>
<evidence type="ECO:0000256" key="1">
    <source>
        <dbReference type="ARBA" id="ARBA00010233"/>
    </source>
</evidence>
<dbReference type="PANTHER" id="PTHR30237:SF2">
    <property type="entry name" value="MUREIN TETRAPEPTIDE CARBOXYPEPTIDASE"/>
    <property type="match status" value="1"/>
</dbReference>
<dbReference type="PANTHER" id="PTHR30237">
    <property type="entry name" value="MURAMOYLTETRAPEPTIDE CARBOXYPEPTIDASE"/>
    <property type="match status" value="1"/>
</dbReference>
<name>A0A7W7NUT6_9SPHN</name>
<dbReference type="InterPro" id="IPR003507">
    <property type="entry name" value="S66_fam"/>
</dbReference>
<feature type="domain" description="LD-carboxypeptidase C-terminal" evidence="7">
    <location>
        <begin position="166"/>
        <end position="275"/>
    </location>
</feature>
<keyword evidence="4 8" id="KW-0378">Hydrolase</keyword>
<dbReference type="GO" id="GO:0106415">
    <property type="term" value="F:muramoyltetrapeptide carboxypeptidase activity"/>
    <property type="evidence" value="ECO:0007669"/>
    <property type="project" value="UniProtKB-EC"/>
</dbReference>
<dbReference type="EMBL" id="JACHLN010000004">
    <property type="protein sequence ID" value="MBB4841159.1"/>
    <property type="molecule type" value="Genomic_DNA"/>
</dbReference>